<feature type="compositionally biased region" description="Basic and acidic residues" evidence="1">
    <location>
        <begin position="90"/>
        <end position="99"/>
    </location>
</feature>
<organism evidence="2 3">
    <name type="scientific">Trichomonas vaginalis (strain ATCC PRA-98 / G3)</name>
    <dbReference type="NCBI Taxonomy" id="412133"/>
    <lineage>
        <taxon>Eukaryota</taxon>
        <taxon>Metamonada</taxon>
        <taxon>Parabasalia</taxon>
        <taxon>Trichomonadida</taxon>
        <taxon>Trichomonadidae</taxon>
        <taxon>Trichomonas</taxon>
    </lineage>
</organism>
<feature type="compositionally biased region" description="Acidic residues" evidence="1">
    <location>
        <begin position="167"/>
        <end position="190"/>
    </location>
</feature>
<dbReference type="Proteomes" id="UP000001542">
    <property type="component" value="Unassembled WGS sequence"/>
</dbReference>
<dbReference type="VEuPathDB" id="TrichDB:TVAGG3_0518600"/>
<feature type="compositionally biased region" description="Low complexity" evidence="1">
    <location>
        <begin position="40"/>
        <end position="54"/>
    </location>
</feature>
<feature type="region of interest" description="Disordered" evidence="1">
    <location>
        <begin position="163"/>
        <end position="190"/>
    </location>
</feature>
<dbReference type="InParanoid" id="A2FG51"/>
<reference evidence="2" key="2">
    <citation type="journal article" date="2007" name="Science">
        <title>Draft genome sequence of the sexually transmitted pathogen Trichomonas vaginalis.</title>
        <authorList>
            <person name="Carlton J.M."/>
            <person name="Hirt R.P."/>
            <person name="Silva J.C."/>
            <person name="Delcher A.L."/>
            <person name="Schatz M."/>
            <person name="Zhao Q."/>
            <person name="Wortman J.R."/>
            <person name="Bidwell S.L."/>
            <person name="Alsmark U.C.M."/>
            <person name="Besteiro S."/>
            <person name="Sicheritz-Ponten T."/>
            <person name="Noel C.J."/>
            <person name="Dacks J.B."/>
            <person name="Foster P.G."/>
            <person name="Simillion C."/>
            <person name="Van de Peer Y."/>
            <person name="Miranda-Saavedra D."/>
            <person name="Barton G.J."/>
            <person name="Westrop G.D."/>
            <person name="Mueller S."/>
            <person name="Dessi D."/>
            <person name="Fiori P.L."/>
            <person name="Ren Q."/>
            <person name="Paulsen I."/>
            <person name="Zhang H."/>
            <person name="Bastida-Corcuera F.D."/>
            <person name="Simoes-Barbosa A."/>
            <person name="Brown M.T."/>
            <person name="Hayes R.D."/>
            <person name="Mukherjee M."/>
            <person name="Okumura C.Y."/>
            <person name="Schneider R."/>
            <person name="Smith A.J."/>
            <person name="Vanacova S."/>
            <person name="Villalvazo M."/>
            <person name="Haas B.J."/>
            <person name="Pertea M."/>
            <person name="Feldblyum T.V."/>
            <person name="Utterback T.R."/>
            <person name="Shu C.L."/>
            <person name="Osoegawa K."/>
            <person name="de Jong P.J."/>
            <person name="Hrdy I."/>
            <person name="Horvathova L."/>
            <person name="Zubacova Z."/>
            <person name="Dolezal P."/>
            <person name="Malik S.B."/>
            <person name="Logsdon J.M. Jr."/>
            <person name="Henze K."/>
            <person name="Gupta A."/>
            <person name="Wang C.C."/>
            <person name="Dunne R.L."/>
            <person name="Upcroft J.A."/>
            <person name="Upcroft P."/>
            <person name="White O."/>
            <person name="Salzberg S.L."/>
            <person name="Tang P."/>
            <person name="Chiu C.-H."/>
            <person name="Lee Y.-S."/>
            <person name="Embley T.M."/>
            <person name="Coombs G.H."/>
            <person name="Mottram J.C."/>
            <person name="Tachezy J."/>
            <person name="Fraser-Liggett C.M."/>
            <person name="Johnson P.J."/>
        </authorList>
    </citation>
    <scope>NUCLEOTIDE SEQUENCE [LARGE SCALE GENOMIC DNA]</scope>
    <source>
        <strain evidence="2">G3</strain>
    </source>
</reference>
<feature type="compositionally biased region" description="Polar residues" evidence="1">
    <location>
        <begin position="55"/>
        <end position="70"/>
    </location>
</feature>
<proteinExistence type="predicted"/>
<evidence type="ECO:0000313" key="3">
    <source>
        <dbReference type="Proteomes" id="UP000001542"/>
    </source>
</evidence>
<evidence type="ECO:0000313" key="2">
    <source>
        <dbReference type="EMBL" id="EAX96128.1"/>
    </source>
</evidence>
<dbReference type="VEuPathDB" id="TrichDB:TVAG_446280"/>
<feature type="compositionally biased region" description="Polar residues" evidence="1">
    <location>
        <begin position="12"/>
        <end position="24"/>
    </location>
</feature>
<dbReference type="RefSeq" id="XP_001309058.1">
    <property type="nucleotide sequence ID" value="XM_001309057.1"/>
</dbReference>
<reference evidence="2" key="1">
    <citation type="submission" date="2006-10" db="EMBL/GenBank/DDBJ databases">
        <authorList>
            <person name="Amadeo P."/>
            <person name="Zhao Q."/>
            <person name="Wortman J."/>
            <person name="Fraser-Liggett C."/>
            <person name="Carlton J."/>
        </authorList>
    </citation>
    <scope>NUCLEOTIDE SEQUENCE</scope>
    <source>
        <strain evidence="2">G3</strain>
    </source>
</reference>
<dbReference type="EMBL" id="DS113773">
    <property type="protein sequence ID" value="EAX96128.1"/>
    <property type="molecule type" value="Genomic_DNA"/>
</dbReference>
<dbReference type="OrthoDB" id="10618622at2759"/>
<protein>
    <submittedName>
        <fullName evidence="2">Uncharacterized protein</fullName>
    </submittedName>
</protein>
<feature type="compositionally biased region" description="Acidic residues" evidence="1">
    <location>
        <begin position="73"/>
        <end position="82"/>
    </location>
</feature>
<feature type="region of interest" description="Disordered" evidence="1">
    <location>
        <begin position="1"/>
        <end position="128"/>
    </location>
</feature>
<evidence type="ECO:0000256" key="1">
    <source>
        <dbReference type="SAM" id="MobiDB-lite"/>
    </source>
</evidence>
<keyword evidence="3" id="KW-1185">Reference proteome</keyword>
<name>A2FG51_TRIV3</name>
<gene>
    <name evidence="2" type="ORF">TVAG_446280</name>
</gene>
<dbReference type="KEGG" id="tva:4753895"/>
<dbReference type="AlphaFoldDB" id="A2FG51"/>
<sequence length="190" mass="21367">MSGTGGIPNLRLNLSNITKNQQDNNLDELPPIPAKDSMEQTQQPARPTRQRPQAVRNTMTLTKKNLAPTNDSDSSDIDDLDLETVPVGDAPEKVEKEPDADAPGPITQVSQLPDFAEDSDDDEGQGREKNKLSLLYDFLLTQDQCDEPMVEWTYKSFIKDYAKSEAAEDNNDSESEYDEYGEEEMEDEYE</sequence>
<accession>A2FG51</accession>